<dbReference type="PROSITE" id="PS50112">
    <property type="entry name" value="PAS"/>
    <property type="match status" value="1"/>
</dbReference>
<dbReference type="PROSITE" id="PS50113">
    <property type="entry name" value="PAC"/>
    <property type="match status" value="1"/>
</dbReference>
<dbReference type="Gene3D" id="3.30.450.20">
    <property type="entry name" value="PAS domain"/>
    <property type="match status" value="2"/>
</dbReference>
<evidence type="ECO:0000256" key="1">
    <source>
        <dbReference type="ARBA" id="ARBA00015125"/>
    </source>
</evidence>
<dbReference type="InterPro" id="IPR029787">
    <property type="entry name" value="Nucleotide_cyclase"/>
</dbReference>
<dbReference type="SUPFAM" id="SSF55073">
    <property type="entry name" value="Nucleotide cyclase"/>
    <property type="match status" value="1"/>
</dbReference>
<dbReference type="InterPro" id="IPR000700">
    <property type="entry name" value="PAS-assoc_C"/>
</dbReference>
<dbReference type="InterPro" id="IPR035919">
    <property type="entry name" value="EAL_sf"/>
</dbReference>
<dbReference type="CDD" id="cd01949">
    <property type="entry name" value="GGDEF"/>
    <property type="match status" value="1"/>
</dbReference>
<dbReference type="Pfam" id="PF13426">
    <property type="entry name" value="PAS_9"/>
    <property type="match status" value="1"/>
</dbReference>
<feature type="domain" description="PAC" evidence="4">
    <location>
        <begin position="375"/>
        <end position="426"/>
    </location>
</feature>
<sequence length="858" mass="95700">MKRKKFDIDAMTDLMAPDPETSRQYRDYLEFTDHDVQLLRDVHPYLKAHQSEVVVSFYEHLLRFPRLQSLLDDCHTFARLRNLQAAYFDTLTVGDYDAAYERNRVRVGLVHQHVGLEIRWYIGAYRKYLAELAPVLRQALADTPEKYHPTYDALLKLICLDMSLALDTYEQAGRVELSGLKNYAEQVLTSLPSGVMVVDGARQVRTINPAMCTMLGVAVPPSVDIDFLPQPELRAAIEVALQAPEHREELMLTLEPEAAAGQPRYLRCALSRVWLDGEDLLLLIAEDLTAPMRAKAALHDSEERFRIAFDHAAVGLAQAAPDGRWLRANRKFEAIVGYSEEELKTMNFREMSLEQELPASEAPLRMLLSGAIPSYAIEKRYVRKDGQPVWVNVAVSRMVSSRGDVNLMIVIEDIARRKQYEHELRHMASHDVLTGLANRSLLMDRLDQALTMAHRSGHQVAILFIDLDRFKTINDSLGHEAGDHVIVEAGRRLSGIVREGDTVARLGGDEFVVLMPDLADADGAAVLSAKLLEALLLPMNVLGHEFSPVGSIGISIYPRDGVDSNALLKNADAAMYRAKELGRGNFQFYTEEMNARTLDRLRLESGLRRALERHEFELHYQPQIDLATGEQVGVEALLRWNPPGGEPVGPAEFIPIAEETGLIVQIGAWVLRAACEQIVAWRKAGLPSMTVAVNLSARQFHQQNLVQLVGQILAETGCDAAQLELEITESVVMADPAGATATLQELSDMGVSLSIDDFGTGHSSLSYLKRFPIHALKIDRSFVRDLTTDADDAAIVCAVIALAHTMQLKVIAEGVETEEQLAFLRAHRCDQFQGYFFSPPVSAERLRNAMEQGSDVWS</sequence>
<accession>A0ABV7PMT9</accession>
<dbReference type="SMART" id="SM00091">
    <property type="entry name" value="PAS"/>
    <property type="match status" value="2"/>
</dbReference>
<protein>
    <recommendedName>
        <fullName evidence="1">Diguanylate cyclase DosC</fullName>
    </recommendedName>
    <alternativeName>
        <fullName evidence="2">Direct oxygen-sensing cyclase</fullName>
    </alternativeName>
</protein>
<dbReference type="SMART" id="SM00052">
    <property type="entry name" value="EAL"/>
    <property type="match status" value="1"/>
</dbReference>
<dbReference type="PROSITE" id="PS50887">
    <property type="entry name" value="GGDEF"/>
    <property type="match status" value="1"/>
</dbReference>
<evidence type="ECO:0000259" key="4">
    <source>
        <dbReference type="PROSITE" id="PS50113"/>
    </source>
</evidence>
<evidence type="ECO:0000313" key="8">
    <source>
        <dbReference type="Proteomes" id="UP001595665"/>
    </source>
</evidence>
<evidence type="ECO:0000259" key="6">
    <source>
        <dbReference type="PROSITE" id="PS50887"/>
    </source>
</evidence>
<evidence type="ECO:0000259" key="3">
    <source>
        <dbReference type="PROSITE" id="PS50112"/>
    </source>
</evidence>
<dbReference type="InterPro" id="IPR001633">
    <property type="entry name" value="EAL_dom"/>
</dbReference>
<evidence type="ECO:0000313" key="7">
    <source>
        <dbReference type="EMBL" id="MFC3459493.1"/>
    </source>
</evidence>
<dbReference type="CDD" id="cd00130">
    <property type="entry name" value="PAS"/>
    <property type="match status" value="1"/>
</dbReference>
<dbReference type="PROSITE" id="PS50883">
    <property type="entry name" value="EAL"/>
    <property type="match status" value="1"/>
</dbReference>
<organism evidence="7 8">
    <name type="scientific">Massilia haematophila</name>
    <dbReference type="NCBI Taxonomy" id="457923"/>
    <lineage>
        <taxon>Bacteria</taxon>
        <taxon>Pseudomonadati</taxon>
        <taxon>Pseudomonadota</taxon>
        <taxon>Betaproteobacteria</taxon>
        <taxon>Burkholderiales</taxon>
        <taxon>Oxalobacteraceae</taxon>
        <taxon>Telluria group</taxon>
        <taxon>Massilia</taxon>
    </lineage>
</organism>
<dbReference type="CDD" id="cd01948">
    <property type="entry name" value="EAL"/>
    <property type="match status" value="1"/>
</dbReference>
<dbReference type="SMART" id="SM00086">
    <property type="entry name" value="PAC"/>
    <property type="match status" value="1"/>
</dbReference>
<comment type="caution">
    <text evidence="7">The sequence shown here is derived from an EMBL/GenBank/DDBJ whole genome shotgun (WGS) entry which is preliminary data.</text>
</comment>
<evidence type="ECO:0000256" key="2">
    <source>
        <dbReference type="ARBA" id="ARBA00029839"/>
    </source>
</evidence>
<dbReference type="SMART" id="SM00267">
    <property type="entry name" value="GGDEF"/>
    <property type="match status" value="1"/>
</dbReference>
<dbReference type="NCBIfam" id="TIGR00254">
    <property type="entry name" value="GGDEF"/>
    <property type="match status" value="1"/>
</dbReference>
<gene>
    <name evidence="7" type="ORF">ACFOPH_14750</name>
</gene>
<evidence type="ECO:0000259" key="5">
    <source>
        <dbReference type="PROSITE" id="PS50883"/>
    </source>
</evidence>
<dbReference type="Pfam" id="PF13188">
    <property type="entry name" value="PAS_8"/>
    <property type="match status" value="1"/>
</dbReference>
<dbReference type="InterPro" id="IPR043128">
    <property type="entry name" value="Rev_trsase/Diguanyl_cyclase"/>
</dbReference>
<dbReference type="SUPFAM" id="SSF55785">
    <property type="entry name" value="PYP-like sensor domain (PAS domain)"/>
    <property type="match status" value="2"/>
</dbReference>
<dbReference type="InterPro" id="IPR000160">
    <property type="entry name" value="GGDEF_dom"/>
</dbReference>
<dbReference type="Pfam" id="PF00563">
    <property type="entry name" value="EAL"/>
    <property type="match status" value="1"/>
</dbReference>
<dbReference type="InterPro" id="IPR035965">
    <property type="entry name" value="PAS-like_dom_sf"/>
</dbReference>
<feature type="domain" description="PAS" evidence="3">
    <location>
        <begin position="301"/>
        <end position="371"/>
    </location>
</feature>
<name>A0ABV7PMT9_9BURK</name>
<dbReference type="EMBL" id="JBHRVV010000001">
    <property type="protein sequence ID" value="MFC3459493.1"/>
    <property type="molecule type" value="Genomic_DNA"/>
</dbReference>
<reference evidence="8" key="1">
    <citation type="journal article" date="2019" name="Int. J. Syst. Evol. Microbiol.">
        <title>The Global Catalogue of Microorganisms (GCM) 10K type strain sequencing project: providing services to taxonomists for standard genome sequencing and annotation.</title>
        <authorList>
            <consortium name="The Broad Institute Genomics Platform"/>
            <consortium name="The Broad Institute Genome Sequencing Center for Infectious Disease"/>
            <person name="Wu L."/>
            <person name="Ma J."/>
        </authorList>
    </citation>
    <scope>NUCLEOTIDE SEQUENCE [LARGE SCALE GENOMIC DNA]</scope>
    <source>
        <strain evidence="8">CCM 7480</strain>
    </source>
</reference>
<dbReference type="Gene3D" id="3.30.70.270">
    <property type="match status" value="1"/>
</dbReference>
<feature type="domain" description="EAL" evidence="5">
    <location>
        <begin position="600"/>
        <end position="854"/>
    </location>
</feature>
<dbReference type="InterPro" id="IPR012292">
    <property type="entry name" value="Globin/Proto"/>
</dbReference>
<dbReference type="RefSeq" id="WP_379736075.1">
    <property type="nucleotide sequence ID" value="NZ_JBHRVV010000001.1"/>
</dbReference>
<dbReference type="Gene3D" id="3.20.20.450">
    <property type="entry name" value="EAL domain"/>
    <property type="match status" value="1"/>
</dbReference>
<dbReference type="PANTHER" id="PTHR44757:SF2">
    <property type="entry name" value="BIOFILM ARCHITECTURE MAINTENANCE PROTEIN MBAA"/>
    <property type="match status" value="1"/>
</dbReference>
<dbReference type="Proteomes" id="UP001595665">
    <property type="component" value="Unassembled WGS sequence"/>
</dbReference>
<dbReference type="Gene3D" id="1.10.490.10">
    <property type="entry name" value="Globins"/>
    <property type="match status" value="1"/>
</dbReference>
<dbReference type="Pfam" id="PF11563">
    <property type="entry name" value="Protoglobin"/>
    <property type="match status" value="1"/>
</dbReference>
<dbReference type="SUPFAM" id="SSF46458">
    <property type="entry name" value="Globin-like"/>
    <property type="match status" value="1"/>
</dbReference>
<dbReference type="InterPro" id="IPR044398">
    <property type="entry name" value="Globin-sensor_dom"/>
</dbReference>
<dbReference type="SUPFAM" id="SSF141868">
    <property type="entry name" value="EAL domain-like"/>
    <property type="match status" value="1"/>
</dbReference>
<dbReference type="InterPro" id="IPR001610">
    <property type="entry name" value="PAC"/>
</dbReference>
<dbReference type="NCBIfam" id="TIGR00229">
    <property type="entry name" value="sensory_box"/>
    <property type="match status" value="1"/>
</dbReference>
<feature type="domain" description="GGDEF" evidence="6">
    <location>
        <begin position="458"/>
        <end position="591"/>
    </location>
</feature>
<dbReference type="InterPro" id="IPR000014">
    <property type="entry name" value="PAS"/>
</dbReference>
<keyword evidence="8" id="KW-1185">Reference proteome</keyword>
<proteinExistence type="predicted"/>
<dbReference type="Pfam" id="PF00990">
    <property type="entry name" value="GGDEF"/>
    <property type="match status" value="1"/>
</dbReference>
<dbReference type="InterPro" id="IPR052155">
    <property type="entry name" value="Biofilm_reg_signaling"/>
</dbReference>
<dbReference type="PANTHER" id="PTHR44757">
    <property type="entry name" value="DIGUANYLATE CYCLASE DGCP"/>
    <property type="match status" value="1"/>
</dbReference>
<dbReference type="InterPro" id="IPR009050">
    <property type="entry name" value="Globin-like_sf"/>
</dbReference>